<reference evidence="2" key="1">
    <citation type="submission" date="2020-01" db="EMBL/GenBank/DDBJ databases">
        <authorList>
            <person name="Seo Y.L."/>
        </authorList>
    </citation>
    <scope>NUCLEOTIDE SEQUENCE</scope>
    <source>
        <strain evidence="2">R11</strain>
    </source>
</reference>
<dbReference type="AlphaFoldDB" id="A0A965ZIP3"/>
<feature type="signal peptide" evidence="1">
    <location>
        <begin position="1"/>
        <end position="27"/>
    </location>
</feature>
<accession>A0A965ZIP3</accession>
<evidence type="ECO:0000256" key="1">
    <source>
        <dbReference type="SAM" id="SignalP"/>
    </source>
</evidence>
<organism evidence="2 3">
    <name type="scientific">Mucilaginibacter agri</name>
    <dbReference type="NCBI Taxonomy" id="2695265"/>
    <lineage>
        <taxon>Bacteria</taxon>
        <taxon>Pseudomonadati</taxon>
        <taxon>Bacteroidota</taxon>
        <taxon>Sphingobacteriia</taxon>
        <taxon>Sphingobacteriales</taxon>
        <taxon>Sphingobacteriaceae</taxon>
        <taxon>Mucilaginibacter</taxon>
    </lineage>
</organism>
<evidence type="ECO:0000313" key="3">
    <source>
        <dbReference type="Proteomes" id="UP000638732"/>
    </source>
</evidence>
<gene>
    <name evidence="2" type="ORF">GSY63_15640</name>
</gene>
<dbReference type="EMBL" id="WWEO01000043">
    <property type="protein sequence ID" value="NCD70797.1"/>
    <property type="molecule type" value="Genomic_DNA"/>
</dbReference>
<keyword evidence="3" id="KW-1185">Reference proteome</keyword>
<reference evidence="2" key="2">
    <citation type="submission" date="2020-10" db="EMBL/GenBank/DDBJ databases">
        <title>Mucilaginibacter sp. nov., isolated from soil.</title>
        <authorList>
            <person name="Jeon C.O."/>
        </authorList>
    </citation>
    <scope>NUCLEOTIDE SEQUENCE</scope>
    <source>
        <strain evidence="2">R11</strain>
    </source>
</reference>
<keyword evidence="1" id="KW-0732">Signal</keyword>
<proteinExistence type="predicted"/>
<evidence type="ECO:0000313" key="2">
    <source>
        <dbReference type="EMBL" id="NCD70797.1"/>
    </source>
</evidence>
<name>A0A965ZIP3_9SPHI</name>
<feature type="chain" id="PRO_5036879380" evidence="1">
    <location>
        <begin position="28"/>
        <end position="80"/>
    </location>
</feature>
<sequence>MKNIKSLLAILFIAIAFQLADTTPTQAKPAAAFQRIVVRTGPAHPRYYHRRVYRRTYYRPYRRPVYYRHGRPYRRPYRRY</sequence>
<comment type="caution">
    <text evidence="2">The sequence shown here is derived from an EMBL/GenBank/DDBJ whole genome shotgun (WGS) entry which is preliminary data.</text>
</comment>
<dbReference type="RefSeq" id="WP_166586749.1">
    <property type="nucleotide sequence ID" value="NZ_WWEO01000043.1"/>
</dbReference>
<protein>
    <submittedName>
        <fullName evidence="2">Uncharacterized protein</fullName>
    </submittedName>
</protein>
<dbReference type="Proteomes" id="UP000638732">
    <property type="component" value="Unassembled WGS sequence"/>
</dbReference>